<dbReference type="Proteomes" id="UP001392437">
    <property type="component" value="Unassembled WGS sequence"/>
</dbReference>
<organism evidence="2 3">
    <name type="scientific">Apiospora kogelbergensis</name>
    <dbReference type="NCBI Taxonomy" id="1337665"/>
    <lineage>
        <taxon>Eukaryota</taxon>
        <taxon>Fungi</taxon>
        <taxon>Dikarya</taxon>
        <taxon>Ascomycota</taxon>
        <taxon>Pezizomycotina</taxon>
        <taxon>Sordariomycetes</taxon>
        <taxon>Xylariomycetidae</taxon>
        <taxon>Amphisphaeriales</taxon>
        <taxon>Apiosporaceae</taxon>
        <taxon>Apiospora</taxon>
    </lineage>
</organism>
<protein>
    <submittedName>
        <fullName evidence="2">Uncharacterized protein</fullName>
    </submittedName>
</protein>
<evidence type="ECO:0000256" key="1">
    <source>
        <dbReference type="SAM" id="MobiDB-lite"/>
    </source>
</evidence>
<evidence type="ECO:0000313" key="2">
    <source>
        <dbReference type="EMBL" id="KAK8109848.1"/>
    </source>
</evidence>
<feature type="region of interest" description="Disordered" evidence="1">
    <location>
        <begin position="1"/>
        <end position="111"/>
    </location>
</feature>
<name>A0AAW0QUK8_9PEZI</name>
<evidence type="ECO:0000313" key="3">
    <source>
        <dbReference type="Proteomes" id="UP001392437"/>
    </source>
</evidence>
<sequence length="111" mass="11987">MGDIEKDPPPPRREIACISTTPMSGPNPAVEPLQALLPEPDSPGQDPRLGERSVPVQACIVLESPSPRSAARKCRQEEGSDDGDTLGFEPKTAKSTWEKARRHAGQNRYAG</sequence>
<dbReference type="EMBL" id="JAQQWP010000007">
    <property type="protein sequence ID" value="KAK8109848.1"/>
    <property type="molecule type" value="Genomic_DNA"/>
</dbReference>
<dbReference type="AlphaFoldDB" id="A0AAW0QUK8"/>
<proteinExistence type="predicted"/>
<keyword evidence="3" id="KW-1185">Reference proteome</keyword>
<comment type="caution">
    <text evidence="2">The sequence shown here is derived from an EMBL/GenBank/DDBJ whole genome shotgun (WGS) entry which is preliminary data.</text>
</comment>
<reference evidence="2 3" key="1">
    <citation type="submission" date="2023-01" db="EMBL/GenBank/DDBJ databases">
        <title>Analysis of 21 Apiospora genomes using comparative genomics revels a genus with tremendous synthesis potential of carbohydrate active enzymes and secondary metabolites.</title>
        <authorList>
            <person name="Sorensen T."/>
        </authorList>
    </citation>
    <scope>NUCLEOTIDE SEQUENCE [LARGE SCALE GENOMIC DNA]</scope>
    <source>
        <strain evidence="2 3">CBS 117206</strain>
    </source>
</reference>
<accession>A0AAW0QUK8</accession>
<gene>
    <name evidence="2" type="ORF">PG999_007985</name>
</gene>
<feature type="compositionally biased region" description="Basic and acidic residues" evidence="1">
    <location>
        <begin position="1"/>
        <end position="15"/>
    </location>
</feature>